<evidence type="ECO:0000256" key="1">
    <source>
        <dbReference type="SAM" id="Phobius"/>
    </source>
</evidence>
<evidence type="ECO:0000313" key="3">
    <source>
        <dbReference type="Proteomes" id="UP000540989"/>
    </source>
</evidence>
<comment type="caution">
    <text evidence="2">The sequence shown here is derived from an EMBL/GenBank/DDBJ whole genome shotgun (WGS) entry which is preliminary data.</text>
</comment>
<dbReference type="EMBL" id="JACHIP010000034">
    <property type="protein sequence ID" value="MBB5061278.1"/>
    <property type="molecule type" value="Genomic_DNA"/>
</dbReference>
<keyword evidence="1" id="KW-1133">Transmembrane helix</keyword>
<feature type="transmembrane region" description="Helical" evidence="1">
    <location>
        <begin position="72"/>
        <end position="91"/>
    </location>
</feature>
<evidence type="ECO:0000313" key="2">
    <source>
        <dbReference type="EMBL" id="MBB5061278.1"/>
    </source>
</evidence>
<dbReference type="Proteomes" id="UP000540989">
    <property type="component" value="Unassembled WGS sequence"/>
</dbReference>
<protein>
    <submittedName>
        <fullName evidence="2">Uncharacterized protein</fullName>
    </submittedName>
</protein>
<keyword evidence="1" id="KW-0472">Membrane</keyword>
<reference evidence="2 3" key="1">
    <citation type="submission" date="2020-08" db="EMBL/GenBank/DDBJ databases">
        <title>Genomic Encyclopedia of Type Strains, Phase IV (KMG-V): Genome sequencing to study the core and pangenomes of soil and plant-associated prokaryotes.</title>
        <authorList>
            <person name="Whitman W."/>
        </authorList>
    </citation>
    <scope>NUCLEOTIDE SEQUENCE [LARGE SCALE GENOMIC DNA]</scope>
    <source>
        <strain evidence="2 3">M8UP14</strain>
    </source>
</reference>
<dbReference type="AlphaFoldDB" id="A0A7W8E6J5"/>
<keyword evidence="3" id="KW-1185">Reference proteome</keyword>
<sequence>MPSNKNPEVSLVPALEDLVVLSPQKIRLILETVNSDKDPNLRYATMSLLAGSAVLVVAILAFTFLVHSDHPTAAGVLLGTSVLGVITKIILARL</sequence>
<proteinExistence type="predicted"/>
<accession>A0A7W8E6J5</accession>
<dbReference type="RefSeq" id="WP_184224078.1">
    <property type="nucleotide sequence ID" value="NZ_JACHIP010000034.1"/>
</dbReference>
<feature type="transmembrane region" description="Helical" evidence="1">
    <location>
        <begin position="43"/>
        <end position="66"/>
    </location>
</feature>
<name>A0A7W8E6J5_9BACT</name>
<keyword evidence="1" id="KW-0812">Transmembrane</keyword>
<organism evidence="2 3">
    <name type="scientific">Granulicella aggregans</name>
    <dbReference type="NCBI Taxonomy" id="474949"/>
    <lineage>
        <taxon>Bacteria</taxon>
        <taxon>Pseudomonadati</taxon>
        <taxon>Acidobacteriota</taxon>
        <taxon>Terriglobia</taxon>
        <taxon>Terriglobales</taxon>
        <taxon>Acidobacteriaceae</taxon>
        <taxon>Granulicella</taxon>
    </lineage>
</organism>
<gene>
    <name evidence="2" type="ORF">HDF16_006014</name>
</gene>